<proteinExistence type="predicted"/>
<evidence type="ECO:0000256" key="5">
    <source>
        <dbReference type="ARBA" id="ARBA00022833"/>
    </source>
</evidence>
<feature type="coiled-coil region" evidence="10">
    <location>
        <begin position="5"/>
        <end position="32"/>
    </location>
</feature>
<dbReference type="FunFam" id="3.30.160.60:FF:000072">
    <property type="entry name" value="zinc finger protein 143 isoform X1"/>
    <property type="match status" value="1"/>
</dbReference>
<dbReference type="GeneID" id="19878995"/>
<keyword evidence="2" id="KW-0479">Metal-binding</keyword>
<name>L2GW60_VAVCU</name>
<keyword evidence="4 9" id="KW-0863">Zinc-finger</keyword>
<dbReference type="SMART" id="SM00355">
    <property type="entry name" value="ZnF_C2H2"/>
    <property type="match status" value="2"/>
</dbReference>
<dbReference type="HOGENOM" id="CLU_084834_0_0_1"/>
<feature type="domain" description="C2H2-type" evidence="11">
    <location>
        <begin position="214"/>
        <end position="243"/>
    </location>
</feature>
<dbReference type="STRING" id="948595.L2GW60"/>
<dbReference type="InterPro" id="IPR013087">
    <property type="entry name" value="Znf_C2H2_type"/>
</dbReference>
<evidence type="ECO:0000256" key="9">
    <source>
        <dbReference type="PROSITE-ProRule" id="PRU00042"/>
    </source>
</evidence>
<feature type="domain" description="C2H2-type" evidence="11">
    <location>
        <begin position="184"/>
        <end position="213"/>
    </location>
</feature>
<evidence type="ECO:0000256" key="6">
    <source>
        <dbReference type="ARBA" id="ARBA00023015"/>
    </source>
</evidence>
<evidence type="ECO:0000256" key="10">
    <source>
        <dbReference type="SAM" id="Coils"/>
    </source>
</evidence>
<organism evidence="12 13">
    <name type="scientific">Vavraia culicis (isolate floridensis)</name>
    <name type="common">Microsporidian parasite</name>
    <dbReference type="NCBI Taxonomy" id="948595"/>
    <lineage>
        <taxon>Eukaryota</taxon>
        <taxon>Fungi</taxon>
        <taxon>Fungi incertae sedis</taxon>
        <taxon>Microsporidia</taxon>
        <taxon>Pleistophoridae</taxon>
        <taxon>Vavraia</taxon>
    </lineage>
</organism>
<dbReference type="RefSeq" id="XP_008074137.1">
    <property type="nucleotide sequence ID" value="XM_008075946.1"/>
</dbReference>
<evidence type="ECO:0000313" key="12">
    <source>
        <dbReference type="EMBL" id="ELA47345.1"/>
    </source>
</evidence>
<evidence type="ECO:0000313" key="13">
    <source>
        <dbReference type="Proteomes" id="UP000011081"/>
    </source>
</evidence>
<sequence length="259" mass="30746">MKADLKQHKQVFKDLLEIAKKLQNECKEGENVVDLNPYNIDTKLKIVKERDEMYILEEDYDVFVRLFLESIDITLSVEEFFQKKVKFKGMNCVNINDLRDEFSLMNEINDDEEISFKKIKTNDLNYLDKKPFLGRSEQKGEWNVKMIDSIINNIFKKECSNSSTENIRPRRKKSKGTDLSSRPFVCQYKNCSSAFKRFEHLKRHYRIHTGERPFKCKYPGCFKKFARSDNLSQHLKIHNTGQSNYPNDSTSFYENKFNP</sequence>
<evidence type="ECO:0000256" key="8">
    <source>
        <dbReference type="ARBA" id="ARBA00023242"/>
    </source>
</evidence>
<dbReference type="GO" id="GO:0000978">
    <property type="term" value="F:RNA polymerase II cis-regulatory region sequence-specific DNA binding"/>
    <property type="evidence" value="ECO:0007669"/>
    <property type="project" value="TreeGrafter"/>
</dbReference>
<keyword evidence="5" id="KW-0862">Zinc</keyword>
<dbReference type="Gene3D" id="3.30.160.60">
    <property type="entry name" value="Classic Zinc Finger"/>
    <property type="match status" value="2"/>
</dbReference>
<dbReference type="PANTHER" id="PTHR47428:SF1">
    <property type="entry name" value="REGULATORY PROTEIN MIG1-RELATED"/>
    <property type="match status" value="1"/>
</dbReference>
<evidence type="ECO:0000256" key="3">
    <source>
        <dbReference type="ARBA" id="ARBA00022737"/>
    </source>
</evidence>
<dbReference type="GO" id="GO:0008270">
    <property type="term" value="F:zinc ion binding"/>
    <property type="evidence" value="ECO:0007669"/>
    <property type="project" value="UniProtKB-KW"/>
</dbReference>
<evidence type="ECO:0000256" key="2">
    <source>
        <dbReference type="ARBA" id="ARBA00022723"/>
    </source>
</evidence>
<evidence type="ECO:0000259" key="11">
    <source>
        <dbReference type="PROSITE" id="PS50157"/>
    </source>
</evidence>
<dbReference type="SUPFAM" id="SSF57667">
    <property type="entry name" value="beta-beta-alpha zinc fingers"/>
    <property type="match status" value="1"/>
</dbReference>
<keyword evidence="13" id="KW-1185">Reference proteome</keyword>
<dbReference type="PROSITE" id="PS00028">
    <property type="entry name" value="ZINC_FINGER_C2H2_1"/>
    <property type="match status" value="2"/>
</dbReference>
<keyword evidence="6" id="KW-0805">Transcription regulation</keyword>
<keyword evidence="7" id="KW-0804">Transcription</keyword>
<dbReference type="Proteomes" id="UP000011081">
    <property type="component" value="Unassembled WGS sequence"/>
</dbReference>
<dbReference type="OMA" id="WNVKMID"/>
<protein>
    <recommendedName>
        <fullName evidence="11">C2H2-type domain-containing protein</fullName>
    </recommendedName>
</protein>
<dbReference type="FunFam" id="3.30.160.60:FF:000125">
    <property type="entry name" value="Putative zinc finger protein 143"/>
    <property type="match status" value="1"/>
</dbReference>
<dbReference type="GO" id="GO:0005737">
    <property type="term" value="C:cytoplasm"/>
    <property type="evidence" value="ECO:0007669"/>
    <property type="project" value="TreeGrafter"/>
</dbReference>
<dbReference type="GO" id="GO:0000981">
    <property type="term" value="F:DNA-binding transcription factor activity, RNA polymerase II-specific"/>
    <property type="evidence" value="ECO:0007669"/>
    <property type="project" value="UniProtKB-ARBA"/>
</dbReference>
<dbReference type="PANTHER" id="PTHR47428">
    <property type="entry name" value="REGULATORY PROTEIN MIG1-RELATED"/>
    <property type="match status" value="1"/>
</dbReference>
<dbReference type="EMBL" id="GL877419">
    <property type="protein sequence ID" value="ELA47345.1"/>
    <property type="molecule type" value="Genomic_DNA"/>
</dbReference>
<dbReference type="InterPro" id="IPR036236">
    <property type="entry name" value="Znf_C2H2_sf"/>
</dbReference>
<dbReference type="PROSITE" id="PS50157">
    <property type="entry name" value="ZINC_FINGER_C2H2_2"/>
    <property type="match status" value="2"/>
</dbReference>
<evidence type="ECO:0000256" key="7">
    <source>
        <dbReference type="ARBA" id="ARBA00023163"/>
    </source>
</evidence>
<reference evidence="13" key="1">
    <citation type="submission" date="2011-03" db="EMBL/GenBank/DDBJ databases">
        <title>The genome sequence of Vavraia culicis strain floridensis.</title>
        <authorList>
            <consortium name="The Broad Institute Genome Sequencing Platform"/>
            <person name="Cuomo C."/>
            <person name="Becnel J."/>
            <person name="Sanscrainte N."/>
            <person name="Young S.K."/>
            <person name="Zeng Q."/>
            <person name="Gargeya S."/>
            <person name="Fitzgerald M."/>
            <person name="Haas B."/>
            <person name="Abouelleil A."/>
            <person name="Alvarado L."/>
            <person name="Arachchi H.M."/>
            <person name="Berlin A."/>
            <person name="Chapman S.B."/>
            <person name="Gearin G."/>
            <person name="Goldberg J."/>
            <person name="Griggs A."/>
            <person name="Gujja S."/>
            <person name="Hansen M."/>
            <person name="Heiman D."/>
            <person name="Howarth C."/>
            <person name="Larimer J."/>
            <person name="Lui A."/>
            <person name="MacDonald P.J.P."/>
            <person name="McCowen C."/>
            <person name="Montmayeur A."/>
            <person name="Murphy C."/>
            <person name="Neiman D."/>
            <person name="Pearson M."/>
            <person name="Priest M."/>
            <person name="Roberts A."/>
            <person name="Saif S."/>
            <person name="Shea T."/>
            <person name="Sisk P."/>
            <person name="Stolte C."/>
            <person name="Sykes S."/>
            <person name="Wortman J."/>
            <person name="Nusbaum C."/>
            <person name="Birren B."/>
        </authorList>
    </citation>
    <scope>NUCLEOTIDE SEQUENCE [LARGE SCALE GENOMIC DNA]</scope>
    <source>
        <strain evidence="13">floridensis</strain>
    </source>
</reference>
<evidence type="ECO:0000256" key="1">
    <source>
        <dbReference type="ARBA" id="ARBA00004123"/>
    </source>
</evidence>
<dbReference type="InParanoid" id="L2GW60"/>
<gene>
    <name evidence="12" type="ORF">VCUG_01114</name>
</gene>
<accession>L2GW60</accession>
<keyword evidence="3" id="KW-0677">Repeat</keyword>
<dbReference type="GO" id="GO:0005634">
    <property type="term" value="C:nucleus"/>
    <property type="evidence" value="ECO:0007669"/>
    <property type="project" value="UniProtKB-SubCell"/>
</dbReference>
<dbReference type="VEuPathDB" id="MicrosporidiaDB:VCUG_01114"/>
<keyword evidence="8" id="KW-0539">Nucleus</keyword>
<dbReference type="InterPro" id="IPR051007">
    <property type="entry name" value="creA/MIG_C2H2-ZnF"/>
</dbReference>
<dbReference type="AlphaFoldDB" id="L2GW60"/>
<keyword evidence="10" id="KW-0175">Coiled coil</keyword>
<dbReference type="Pfam" id="PF00096">
    <property type="entry name" value="zf-C2H2"/>
    <property type="match status" value="1"/>
</dbReference>
<dbReference type="OrthoDB" id="654211at2759"/>
<dbReference type="GO" id="GO:0000433">
    <property type="term" value="P:carbon catabolite repression of transcription from RNA polymerase II promoter by glucose"/>
    <property type="evidence" value="ECO:0007669"/>
    <property type="project" value="TreeGrafter"/>
</dbReference>
<evidence type="ECO:0000256" key="4">
    <source>
        <dbReference type="ARBA" id="ARBA00022771"/>
    </source>
</evidence>
<comment type="subcellular location">
    <subcellularLocation>
        <location evidence="1">Nucleus</location>
    </subcellularLocation>
</comment>